<evidence type="ECO:0000256" key="4">
    <source>
        <dbReference type="ARBA" id="ARBA00022777"/>
    </source>
</evidence>
<dbReference type="EMBL" id="WBVT01000015">
    <property type="protein sequence ID" value="KAB7790351.1"/>
    <property type="molecule type" value="Genomic_DNA"/>
</dbReference>
<dbReference type="Pfam" id="PF00294">
    <property type="entry name" value="PfkB"/>
    <property type="match status" value="2"/>
</dbReference>
<feature type="binding site" evidence="9">
    <location>
        <position position="362"/>
    </location>
    <ligand>
        <name>K(+)</name>
        <dbReference type="ChEBI" id="CHEBI:29103"/>
    </ligand>
</feature>
<dbReference type="RefSeq" id="WP_193312355.1">
    <property type="nucleotide sequence ID" value="NZ_JBHSKZ010000063.1"/>
</dbReference>
<dbReference type="PANTHER" id="PTHR10584:SF166">
    <property type="entry name" value="RIBOKINASE"/>
    <property type="match status" value="1"/>
</dbReference>
<feature type="domain" description="Carbohydrate kinase PfkB" evidence="11">
    <location>
        <begin position="32"/>
        <end position="185"/>
    </location>
</feature>
<comment type="pathway">
    <text evidence="9">Carbohydrate metabolism; D-ribose degradation; D-ribose 5-phosphate from beta-D-ribopyranose: step 2/2.</text>
</comment>
<keyword evidence="8 9" id="KW-0119">Carbohydrate metabolism</keyword>
<feature type="binding site" evidence="9">
    <location>
        <begin position="40"/>
        <end position="42"/>
    </location>
    <ligand>
        <name>substrate</name>
    </ligand>
</feature>
<feature type="binding site" evidence="9">
    <location>
        <position position="403"/>
    </location>
    <ligand>
        <name>K(+)</name>
        <dbReference type="ChEBI" id="CHEBI:29103"/>
    </ligand>
</feature>
<evidence type="ECO:0000256" key="10">
    <source>
        <dbReference type="SAM" id="MobiDB-lite"/>
    </source>
</evidence>
<evidence type="ECO:0000313" key="12">
    <source>
        <dbReference type="EMBL" id="KAB7790351.1"/>
    </source>
</evidence>
<dbReference type="EC" id="2.7.1.15" evidence="9"/>
<feature type="binding site" evidence="9">
    <location>
        <position position="368"/>
    </location>
    <ligand>
        <name>substrate</name>
    </ligand>
</feature>
<protein>
    <recommendedName>
        <fullName evidence="9">Ribokinase</fullName>
        <shortName evidence="9">RK</shortName>
        <ecNumber evidence="9">2.7.1.15</ecNumber>
    </recommendedName>
</protein>
<feature type="active site" description="Proton acceptor" evidence="9">
    <location>
        <position position="368"/>
    </location>
</feature>
<feature type="binding site" evidence="9">
    <location>
        <begin position="68"/>
        <end position="72"/>
    </location>
    <ligand>
        <name>substrate</name>
    </ligand>
</feature>
<comment type="cofactor">
    <cofactor evidence="9">
        <name>Mg(2+)</name>
        <dbReference type="ChEBI" id="CHEBI:18420"/>
    </cofactor>
    <text evidence="9">Requires a divalent cation, most likely magnesium in vivo, as an electrophilic catalyst to aid phosphoryl group transfer. It is the chelate of the metal and the nucleotide that is the actual substrate.</text>
</comment>
<feature type="binding site" evidence="9">
    <location>
        <begin position="367"/>
        <end position="368"/>
    </location>
    <ligand>
        <name>ATP</name>
        <dbReference type="ChEBI" id="CHEBI:30616"/>
    </ligand>
</feature>
<dbReference type="Proteomes" id="UP000441772">
    <property type="component" value="Unassembled WGS sequence"/>
</dbReference>
<keyword evidence="13" id="KW-1185">Reference proteome</keyword>
<evidence type="ECO:0000313" key="13">
    <source>
        <dbReference type="Proteomes" id="UP000441772"/>
    </source>
</evidence>
<dbReference type="GO" id="GO:0004747">
    <property type="term" value="F:ribokinase activity"/>
    <property type="evidence" value="ECO:0007669"/>
    <property type="project" value="UniProtKB-UniRule"/>
</dbReference>
<name>A0A6I1GV68_9BIFI</name>
<feature type="domain" description="Carbohydrate kinase PfkB" evidence="11">
    <location>
        <begin position="311"/>
        <end position="407"/>
    </location>
</feature>
<feature type="region of interest" description="Disordered" evidence="10">
    <location>
        <begin position="287"/>
        <end position="313"/>
    </location>
</feature>
<comment type="caution">
    <text evidence="9">Lacks conserved residue(s) required for the propagation of feature annotation.</text>
</comment>
<dbReference type="Gene3D" id="3.40.1190.20">
    <property type="match status" value="2"/>
</dbReference>
<feature type="binding site" evidence="9">
    <location>
        <position position="401"/>
    </location>
    <ligand>
        <name>K(+)</name>
        <dbReference type="ChEBI" id="CHEBI:29103"/>
    </ligand>
</feature>
<comment type="caution">
    <text evidence="12">The sequence shown here is derived from an EMBL/GenBank/DDBJ whole genome shotgun (WGS) entry which is preliminary data.</text>
</comment>
<comment type="similarity">
    <text evidence="9">Belongs to the carbohydrate kinase PfkB family. Ribokinase subfamily.</text>
</comment>
<feature type="binding site" evidence="9">
    <location>
        <position position="168"/>
    </location>
    <ligand>
        <name>substrate</name>
    </ligand>
</feature>
<evidence type="ECO:0000256" key="8">
    <source>
        <dbReference type="ARBA" id="ARBA00023277"/>
    </source>
</evidence>
<evidence type="ECO:0000256" key="3">
    <source>
        <dbReference type="ARBA" id="ARBA00022741"/>
    </source>
</evidence>
<keyword evidence="4 9" id="KW-0418">Kinase</keyword>
<dbReference type="InterPro" id="IPR011877">
    <property type="entry name" value="Ribokinase"/>
</dbReference>
<keyword evidence="7 9" id="KW-0630">Potassium</keyword>
<dbReference type="GO" id="GO:0005829">
    <property type="term" value="C:cytosol"/>
    <property type="evidence" value="ECO:0007669"/>
    <property type="project" value="TreeGrafter"/>
</dbReference>
<comment type="function">
    <text evidence="9">Catalyzes the phosphorylation of ribose at O-5 in a reaction requiring ATP and magnesium. The resulting D-ribose-5-phosphate can then be used either for sythesis of nucleotides, histidine, and tryptophan, or as a component of the pentose phosphate pathway.</text>
</comment>
<comment type="catalytic activity">
    <reaction evidence="9">
        <text>D-ribose + ATP = D-ribose 5-phosphate + ADP + H(+)</text>
        <dbReference type="Rhea" id="RHEA:13697"/>
        <dbReference type="ChEBI" id="CHEBI:15378"/>
        <dbReference type="ChEBI" id="CHEBI:30616"/>
        <dbReference type="ChEBI" id="CHEBI:47013"/>
        <dbReference type="ChEBI" id="CHEBI:78346"/>
        <dbReference type="ChEBI" id="CHEBI:456216"/>
        <dbReference type="EC" id="2.7.1.15"/>
    </reaction>
</comment>
<evidence type="ECO:0000256" key="6">
    <source>
        <dbReference type="ARBA" id="ARBA00022842"/>
    </source>
</evidence>
<dbReference type="PANTHER" id="PTHR10584">
    <property type="entry name" value="SUGAR KINASE"/>
    <property type="match status" value="1"/>
</dbReference>
<dbReference type="SUPFAM" id="SSF53613">
    <property type="entry name" value="Ribokinase-like"/>
    <property type="match status" value="1"/>
</dbReference>
<dbReference type="InterPro" id="IPR011611">
    <property type="entry name" value="PfkB_dom"/>
</dbReference>
<feature type="region of interest" description="Disordered" evidence="10">
    <location>
        <begin position="189"/>
        <end position="221"/>
    </location>
</feature>
<dbReference type="GO" id="GO:0019303">
    <property type="term" value="P:D-ribose catabolic process"/>
    <property type="evidence" value="ECO:0007669"/>
    <property type="project" value="UniProtKB-UniRule"/>
</dbReference>
<keyword evidence="1 9" id="KW-0808">Transferase</keyword>
<keyword evidence="9" id="KW-0963">Cytoplasm</keyword>
<comment type="activity regulation">
    <text evidence="9">Activated by a monovalent cation that binds near, but not in, the active site. The most likely occupant of the site in vivo is potassium. Ion binding induces a conformational change that may alter substrate affinity.</text>
</comment>
<comment type="subunit">
    <text evidence="9">Homodimer.</text>
</comment>
<feature type="binding site" evidence="9">
    <location>
        <position position="249"/>
    </location>
    <ligand>
        <name>ATP</name>
        <dbReference type="ChEBI" id="CHEBI:30616"/>
    </ligand>
</feature>
<dbReference type="CDD" id="cd01174">
    <property type="entry name" value="ribokinase"/>
    <property type="match status" value="1"/>
</dbReference>
<keyword evidence="5 9" id="KW-0067">ATP-binding</keyword>
<feature type="compositionally biased region" description="Low complexity" evidence="10">
    <location>
        <begin position="189"/>
        <end position="199"/>
    </location>
</feature>
<evidence type="ECO:0000256" key="1">
    <source>
        <dbReference type="ARBA" id="ARBA00022679"/>
    </source>
</evidence>
<keyword evidence="6 9" id="KW-0460">Magnesium</keyword>
<feature type="binding site" evidence="9">
    <location>
        <position position="364"/>
    </location>
    <ligand>
        <name>K(+)</name>
        <dbReference type="ChEBI" id="CHEBI:29103"/>
    </ligand>
</feature>
<dbReference type="InterPro" id="IPR002139">
    <property type="entry name" value="Ribo/fructo_kinase"/>
</dbReference>
<evidence type="ECO:0000256" key="5">
    <source>
        <dbReference type="ARBA" id="ARBA00022840"/>
    </source>
</evidence>
<dbReference type="UniPathway" id="UPA00916">
    <property type="reaction ID" value="UER00889"/>
</dbReference>
<accession>A0A6I1GV68</accession>
<comment type="subcellular location">
    <subcellularLocation>
        <location evidence="9">Cytoplasm</location>
    </subcellularLocation>
</comment>
<keyword evidence="2 9" id="KW-0479">Metal-binding</keyword>
<feature type="binding site" evidence="9">
    <location>
        <position position="407"/>
    </location>
    <ligand>
        <name>K(+)</name>
        <dbReference type="ChEBI" id="CHEBI:29103"/>
    </ligand>
</feature>
<evidence type="ECO:0000256" key="7">
    <source>
        <dbReference type="ARBA" id="ARBA00022958"/>
    </source>
</evidence>
<gene>
    <name evidence="9" type="primary">rbsK</name>
    <name evidence="12" type="ORF">F7D09_1160</name>
</gene>
<dbReference type="PRINTS" id="PR00990">
    <property type="entry name" value="RIBOKINASE"/>
</dbReference>
<dbReference type="GO" id="GO:0046872">
    <property type="term" value="F:metal ion binding"/>
    <property type="evidence" value="ECO:0007669"/>
    <property type="project" value="UniProtKB-KW"/>
</dbReference>
<keyword evidence="3 9" id="KW-0547">Nucleotide-binding</keyword>
<evidence type="ECO:0000256" key="2">
    <source>
        <dbReference type="ARBA" id="ARBA00022723"/>
    </source>
</evidence>
<dbReference type="HAMAP" id="MF_01987">
    <property type="entry name" value="Ribokinase"/>
    <property type="match status" value="1"/>
</dbReference>
<sequence length="416" mass="42027">MERIDAHERHERAMRCAERIRAYGGERHGHADVVIIGSANADYTVVTPRLPEPGETVIGGDIAVLPGGKSANQAASCSRTGVAATMIGCVGTDGNAQFLRDQLAGAGADVSQLITVDGPSGATLITVDAHGENTIVVAPGANAALSPAMLDAKQPVIEQARYVGLCLETPIDTVLAAARIAHAGQGRAAASAERQTAQAGGDAIRPESTHQDTPAGPTQASAQTVVNLSPFDSKHLAQLAEATDILLVNELECARLVAAAESTRTPEDAAQAKHAAAGITATHDAAAPDTVSSAKDASSVAESAAGAATEPLTSESDWDSIATRLSATGFRRAVVTLGGDGCVVIDDRRVTYVPAVVCHVVDTTGCGDAFMGATLASLAAGCSLADAACLATAVAGSAAERAGAQASYRPLDEIAL</sequence>
<dbReference type="InterPro" id="IPR029056">
    <property type="entry name" value="Ribokinase-like"/>
</dbReference>
<dbReference type="GO" id="GO:0005524">
    <property type="term" value="F:ATP binding"/>
    <property type="evidence" value="ECO:0007669"/>
    <property type="project" value="UniProtKB-UniRule"/>
</dbReference>
<proteinExistence type="inferred from homology"/>
<feature type="binding site" evidence="9">
    <location>
        <position position="398"/>
    </location>
    <ligand>
        <name>K(+)</name>
        <dbReference type="ChEBI" id="CHEBI:29103"/>
    </ligand>
</feature>
<organism evidence="12 13">
    <name type="scientific">Bifidobacterium leontopitheci</name>
    <dbReference type="NCBI Taxonomy" id="2650774"/>
    <lineage>
        <taxon>Bacteria</taxon>
        <taxon>Bacillati</taxon>
        <taxon>Actinomycetota</taxon>
        <taxon>Actinomycetes</taxon>
        <taxon>Bifidobacteriales</taxon>
        <taxon>Bifidobacteriaceae</taxon>
        <taxon>Bifidobacterium</taxon>
    </lineage>
</organism>
<feature type="binding site" evidence="9">
    <location>
        <begin position="336"/>
        <end position="341"/>
    </location>
    <ligand>
        <name>ATP</name>
        <dbReference type="ChEBI" id="CHEBI:30616"/>
    </ligand>
</feature>
<evidence type="ECO:0000259" key="11">
    <source>
        <dbReference type="Pfam" id="PF00294"/>
    </source>
</evidence>
<dbReference type="AlphaFoldDB" id="A0A6I1GV68"/>
<reference evidence="12 13" key="1">
    <citation type="submission" date="2019-09" db="EMBL/GenBank/DDBJ databases">
        <title>Characterization of the phylogenetic diversity of two novel species belonging to the genus Bifidobacterium: Bifidobacterium cebidarum sp. nov. and Bifidobacterium leontopitheci sp. nov.</title>
        <authorList>
            <person name="Lugli G.A."/>
            <person name="Duranti S."/>
            <person name="Milani C."/>
            <person name="Turroni F."/>
            <person name="Ventura M."/>
        </authorList>
    </citation>
    <scope>NUCLEOTIDE SEQUENCE [LARGE SCALE GENOMIC DNA]</scope>
    <source>
        <strain evidence="12 13">LMG 31471</strain>
    </source>
</reference>
<evidence type="ECO:0000256" key="9">
    <source>
        <dbReference type="HAMAP-Rule" id="MF_01987"/>
    </source>
</evidence>
<feature type="compositionally biased region" description="Low complexity" evidence="10">
    <location>
        <begin position="297"/>
        <end position="308"/>
    </location>
</feature>